<accession>A0ABU9I828</accession>
<dbReference type="EMBL" id="JBBYHT010000005">
    <property type="protein sequence ID" value="MEL1248567.1"/>
    <property type="molecule type" value="Genomic_DNA"/>
</dbReference>
<dbReference type="Proteomes" id="UP001393056">
    <property type="component" value="Unassembled WGS sequence"/>
</dbReference>
<keyword evidence="2" id="KW-1185">Reference proteome</keyword>
<sequence length="606" mass="67765">MYDGLDDDILLGDNGRGAKGQFVKAVYNLWYNSKFNPYHENPILAALALNNFTYTPYHCRWQHEDPNILLPVPDYEASPMIINYESEKKFLWYIDNFKFEFFKNKIIAREDVTNYGLQPYGVYDIFQPISLKGVNPSGTIIRMPVLNMPNGATNPNDYIKNCLPIFYLMYVDDVGDRSDAKETIGTAINVALTFWGIGGVISNLRHLRSLSLVTRIGTLNAAEKVAFGKALSGLISASEAFFGAASFFHDFATSSCTMYYNTNNPPNPSSPEYQAYLKCKRIDNWLFALEMLSLSGDLLAKRALRHASRELAQSLGNDVPLQHRQIIDELADLDGLLDDFLDRIEISHPNIHARVSNFADDDKKFAFMFDFENAPASVLDDLNLATNPSLIDSWDEIAHLIIQRKNIDFLKAYKSVKNNQWIQIHTQFGHHELVGVGPATKAAKIKGAHMSIHYVNPPPGPGKVSWLNPPPKNTNPLNPDEGYTLGKIQRNMSDITDITPSQLDGIWKGGFKPDGSLGGPIKRTKGVENACWPKNYNIQRINEEKAFVLSKINANTNPTGISNSGQYHYEILATSGHPIKIIFDGNPNNGAALNNIFPSNSPELFL</sequence>
<proteinExistence type="predicted"/>
<name>A0ABU9I828_9FLAO</name>
<comment type="caution">
    <text evidence="1">The sequence shown here is derived from an EMBL/GenBank/DDBJ whole genome shotgun (WGS) entry which is preliminary data.</text>
</comment>
<dbReference type="RefSeq" id="WP_341683422.1">
    <property type="nucleotide sequence ID" value="NZ_JBBYHT010000005.1"/>
</dbReference>
<evidence type="ECO:0000313" key="1">
    <source>
        <dbReference type="EMBL" id="MEL1248567.1"/>
    </source>
</evidence>
<protein>
    <recommendedName>
        <fullName evidence="3">Bacterial EndoU nuclease domain-containing protein</fullName>
    </recommendedName>
</protein>
<organism evidence="1 2">
    <name type="scientific">Flavobacterium helocola</name>
    <dbReference type="NCBI Taxonomy" id="3139139"/>
    <lineage>
        <taxon>Bacteria</taxon>
        <taxon>Pseudomonadati</taxon>
        <taxon>Bacteroidota</taxon>
        <taxon>Flavobacteriia</taxon>
        <taxon>Flavobacteriales</taxon>
        <taxon>Flavobacteriaceae</taxon>
        <taxon>Flavobacterium</taxon>
    </lineage>
</organism>
<gene>
    <name evidence="1" type="ORF">AAEO58_10975</name>
</gene>
<reference evidence="1 2" key="1">
    <citation type="submission" date="2024-04" db="EMBL/GenBank/DDBJ databases">
        <title>Flavobacterium sp. DGU41 16S ribosomal RNA gene Genome sequencing and assembly.</title>
        <authorList>
            <person name="Park S."/>
        </authorList>
    </citation>
    <scope>NUCLEOTIDE SEQUENCE [LARGE SCALE GENOMIC DNA]</scope>
    <source>
        <strain evidence="1 2">DGU41</strain>
    </source>
</reference>
<evidence type="ECO:0000313" key="2">
    <source>
        <dbReference type="Proteomes" id="UP001393056"/>
    </source>
</evidence>
<evidence type="ECO:0008006" key="3">
    <source>
        <dbReference type="Google" id="ProtNLM"/>
    </source>
</evidence>